<dbReference type="SUPFAM" id="SSF51556">
    <property type="entry name" value="Metallo-dependent hydrolases"/>
    <property type="match status" value="1"/>
</dbReference>
<evidence type="ECO:0000256" key="3">
    <source>
        <dbReference type="ARBA" id="ARBA00022801"/>
    </source>
</evidence>
<evidence type="ECO:0000313" key="6">
    <source>
        <dbReference type="Proteomes" id="UP000011721"/>
    </source>
</evidence>
<dbReference type="Gene3D" id="3.20.20.140">
    <property type="entry name" value="Metal-dependent hydrolases"/>
    <property type="match status" value="1"/>
</dbReference>
<evidence type="ECO:0000256" key="4">
    <source>
        <dbReference type="PIRSR" id="PIRSR005902-1"/>
    </source>
</evidence>
<keyword evidence="3 5" id="KW-0378">Hydrolase</keyword>
<proteinExistence type="inferred from homology"/>
<dbReference type="InterPro" id="IPR032466">
    <property type="entry name" value="Metal_Hydrolase"/>
</dbReference>
<feature type="binding site" evidence="4">
    <location>
        <position position="170"/>
    </location>
    <ligand>
        <name>a divalent metal cation</name>
        <dbReference type="ChEBI" id="CHEBI:60240"/>
        <label>2</label>
    </ligand>
</feature>
<dbReference type="PATRIC" id="fig|1167006.5.peg.2796"/>
<dbReference type="EMBL" id="CP003985">
    <property type="protein sequence ID" value="AGF79117.1"/>
    <property type="molecule type" value="Genomic_DNA"/>
</dbReference>
<dbReference type="GO" id="GO:0046872">
    <property type="term" value="F:metal ion binding"/>
    <property type="evidence" value="ECO:0007669"/>
    <property type="project" value="UniProtKB-KW"/>
</dbReference>
<dbReference type="PIRSF" id="PIRSF005902">
    <property type="entry name" value="DNase_TatD"/>
    <property type="match status" value="1"/>
</dbReference>
<sequence length="275" mass="30663">MKKTKRPLPVLQADSFLIDSHCHLDMSCYEEDLGQVLARAKSNGVRSIITIGIDEKSSKTAIELAKHHSMIKATVGIHPHDVKSADNSTYTRLKQLVSDNREHIVGYGEIGLDYAKQYAEPALQKKAFHKQLLLAKELCLPVIIHDREAHDDTLKSLQLNGPFPNGGVMHCFSGDMDFAKKIIDLGFFISIPGVVTFKNGVDLQEVAKHIPLNSLILETDGPFLAPVPWRGKRNESSYLLYTAEKVAELKKISLEEVADTTSENVARLFNYSPRD</sequence>
<dbReference type="AlphaFoldDB" id="M1PBV7"/>
<dbReference type="InterPro" id="IPR015991">
    <property type="entry name" value="TatD/YcfH-like"/>
</dbReference>
<gene>
    <name evidence="5" type="ordered locus">UWK_02581</name>
</gene>
<accession>M1PBV7</accession>
<feature type="binding site" evidence="4">
    <location>
        <position position="21"/>
    </location>
    <ligand>
        <name>a divalent metal cation</name>
        <dbReference type="ChEBI" id="CHEBI:60240"/>
        <label>1</label>
    </ligand>
</feature>
<keyword evidence="6" id="KW-1185">Reference proteome</keyword>
<dbReference type="FunFam" id="3.20.20.140:FF:000005">
    <property type="entry name" value="TatD family hydrolase"/>
    <property type="match status" value="1"/>
</dbReference>
<dbReference type="Proteomes" id="UP000011721">
    <property type="component" value="Chromosome"/>
</dbReference>
<dbReference type="PROSITE" id="PS01137">
    <property type="entry name" value="TATD_1"/>
    <property type="match status" value="1"/>
</dbReference>
<evidence type="ECO:0000256" key="2">
    <source>
        <dbReference type="ARBA" id="ARBA00022723"/>
    </source>
</evidence>
<dbReference type="OrthoDB" id="9810005at2"/>
<keyword evidence="2 4" id="KW-0479">Metal-binding</keyword>
<organism evidence="5 6">
    <name type="scientific">Desulfocapsa sulfexigens (strain DSM 10523 / SB164P1)</name>
    <dbReference type="NCBI Taxonomy" id="1167006"/>
    <lineage>
        <taxon>Bacteria</taxon>
        <taxon>Pseudomonadati</taxon>
        <taxon>Thermodesulfobacteriota</taxon>
        <taxon>Desulfobulbia</taxon>
        <taxon>Desulfobulbales</taxon>
        <taxon>Desulfocapsaceae</taxon>
        <taxon>Desulfocapsa</taxon>
    </lineage>
</organism>
<dbReference type="GO" id="GO:0004536">
    <property type="term" value="F:DNA nuclease activity"/>
    <property type="evidence" value="ECO:0007669"/>
    <property type="project" value="InterPro"/>
</dbReference>
<dbReference type="NCBIfam" id="TIGR00010">
    <property type="entry name" value="YchF/TatD family DNA exonuclease"/>
    <property type="match status" value="1"/>
</dbReference>
<name>M1PBV7_DESSD</name>
<dbReference type="RefSeq" id="WP_015404803.1">
    <property type="nucleotide sequence ID" value="NC_020304.1"/>
</dbReference>
<comment type="similarity">
    <text evidence="1">Belongs to the metallo-dependent hydrolases superfamily. TatD-type hydrolase family.</text>
</comment>
<feature type="binding site" evidence="4">
    <location>
        <position position="220"/>
    </location>
    <ligand>
        <name>a divalent metal cation</name>
        <dbReference type="ChEBI" id="CHEBI:60240"/>
        <label>1</label>
    </ligand>
</feature>
<dbReference type="KEGG" id="dsf:UWK_02581"/>
<evidence type="ECO:0000313" key="5">
    <source>
        <dbReference type="EMBL" id="AGF79117.1"/>
    </source>
</evidence>
<dbReference type="eggNOG" id="COG0084">
    <property type="taxonomic scope" value="Bacteria"/>
</dbReference>
<feature type="binding site" evidence="4">
    <location>
        <position position="145"/>
    </location>
    <ligand>
        <name>a divalent metal cation</name>
        <dbReference type="ChEBI" id="CHEBI:60240"/>
        <label>2</label>
    </ligand>
</feature>
<protein>
    <submittedName>
        <fullName evidence="5">Hydrolase, TatD family</fullName>
    </submittedName>
</protein>
<dbReference type="GO" id="GO:0005829">
    <property type="term" value="C:cytosol"/>
    <property type="evidence" value="ECO:0007669"/>
    <property type="project" value="TreeGrafter"/>
</dbReference>
<dbReference type="InterPro" id="IPR018228">
    <property type="entry name" value="DNase_TatD-rel_CS"/>
</dbReference>
<dbReference type="GO" id="GO:0016788">
    <property type="term" value="F:hydrolase activity, acting on ester bonds"/>
    <property type="evidence" value="ECO:0007669"/>
    <property type="project" value="InterPro"/>
</dbReference>
<feature type="binding site" evidence="4">
    <location>
        <position position="23"/>
    </location>
    <ligand>
        <name>a divalent metal cation</name>
        <dbReference type="ChEBI" id="CHEBI:60240"/>
        <label>1</label>
    </ligand>
</feature>
<evidence type="ECO:0000256" key="1">
    <source>
        <dbReference type="ARBA" id="ARBA00009275"/>
    </source>
</evidence>
<dbReference type="PROSITE" id="PS01090">
    <property type="entry name" value="TATD_2"/>
    <property type="match status" value="1"/>
</dbReference>
<dbReference type="PANTHER" id="PTHR46124">
    <property type="entry name" value="D-AMINOACYL-TRNA DEACYLASE"/>
    <property type="match status" value="1"/>
</dbReference>
<dbReference type="PROSITE" id="PS01091">
    <property type="entry name" value="TATD_3"/>
    <property type="match status" value="1"/>
</dbReference>
<dbReference type="PANTHER" id="PTHR46124:SF2">
    <property type="entry name" value="D-AMINOACYL-TRNA DEACYLASE"/>
    <property type="match status" value="1"/>
</dbReference>
<reference evidence="6" key="1">
    <citation type="journal article" date="2013" name="Stand. Genomic Sci.">
        <title>Complete genome sequence of Desulfocapsa sulfexigens, a marine deltaproteobacterium specialized in disproportionating inorganic sulfur compounds.</title>
        <authorList>
            <person name="Finster K.W."/>
            <person name="Kjeldsen K.U."/>
            <person name="Kube M."/>
            <person name="Reinhardt R."/>
            <person name="Mussmann M."/>
            <person name="Amann R."/>
            <person name="Schreiber L."/>
        </authorList>
    </citation>
    <scope>NUCLEOTIDE SEQUENCE [LARGE SCALE GENOMIC DNA]</scope>
    <source>
        <strain evidence="6">DSM 10523 / SB164P1</strain>
    </source>
</reference>
<feature type="binding site" evidence="4">
    <location>
        <position position="109"/>
    </location>
    <ligand>
        <name>a divalent metal cation</name>
        <dbReference type="ChEBI" id="CHEBI:60240"/>
        <label>1</label>
    </ligand>
</feature>
<dbReference type="CDD" id="cd01310">
    <property type="entry name" value="TatD_DNAse"/>
    <property type="match status" value="1"/>
</dbReference>
<dbReference type="Pfam" id="PF01026">
    <property type="entry name" value="TatD_DNase"/>
    <property type="match status" value="1"/>
</dbReference>
<dbReference type="HOGENOM" id="CLU_031506_4_0_7"/>
<dbReference type="InterPro" id="IPR001130">
    <property type="entry name" value="TatD-like"/>
</dbReference>
<dbReference type="STRING" id="1167006.UWK_02581"/>